<keyword evidence="2" id="KW-1185">Reference proteome</keyword>
<evidence type="ECO:0000313" key="2">
    <source>
        <dbReference type="Proteomes" id="UP000030746"/>
    </source>
</evidence>
<proteinExistence type="predicted"/>
<gene>
    <name evidence="1" type="ORF">LOTGIDRAFT_149002</name>
</gene>
<feature type="non-terminal residue" evidence="1">
    <location>
        <position position="70"/>
    </location>
</feature>
<protein>
    <submittedName>
        <fullName evidence="1">Uncharacterized protein</fullName>
    </submittedName>
</protein>
<dbReference type="Proteomes" id="UP000030746">
    <property type="component" value="Unassembled WGS sequence"/>
</dbReference>
<dbReference type="CTD" id="20235463"/>
<name>V4B0Q9_LOTGI</name>
<evidence type="ECO:0000313" key="1">
    <source>
        <dbReference type="EMBL" id="ESO99816.1"/>
    </source>
</evidence>
<organism evidence="1 2">
    <name type="scientific">Lottia gigantea</name>
    <name type="common">Giant owl limpet</name>
    <dbReference type="NCBI Taxonomy" id="225164"/>
    <lineage>
        <taxon>Eukaryota</taxon>
        <taxon>Metazoa</taxon>
        <taxon>Spiralia</taxon>
        <taxon>Lophotrochozoa</taxon>
        <taxon>Mollusca</taxon>
        <taxon>Gastropoda</taxon>
        <taxon>Patellogastropoda</taxon>
        <taxon>Lottioidea</taxon>
        <taxon>Lottiidae</taxon>
        <taxon>Lottia</taxon>
    </lineage>
</organism>
<dbReference type="RefSeq" id="XP_009049496.1">
    <property type="nucleotide sequence ID" value="XM_009051248.1"/>
</dbReference>
<accession>V4B0Q9</accession>
<dbReference type="AlphaFoldDB" id="V4B0Q9"/>
<dbReference type="OrthoDB" id="2016263at2759"/>
<dbReference type="EMBL" id="KB200900">
    <property type="protein sequence ID" value="ESO99816.1"/>
    <property type="molecule type" value="Genomic_DNA"/>
</dbReference>
<dbReference type="STRING" id="225164.V4B0Q9"/>
<dbReference type="GeneID" id="20235463"/>
<reference evidence="1 2" key="1">
    <citation type="journal article" date="2013" name="Nature">
        <title>Insights into bilaterian evolution from three spiralian genomes.</title>
        <authorList>
            <person name="Simakov O."/>
            <person name="Marletaz F."/>
            <person name="Cho S.J."/>
            <person name="Edsinger-Gonzales E."/>
            <person name="Havlak P."/>
            <person name="Hellsten U."/>
            <person name="Kuo D.H."/>
            <person name="Larsson T."/>
            <person name="Lv J."/>
            <person name="Arendt D."/>
            <person name="Savage R."/>
            <person name="Osoegawa K."/>
            <person name="de Jong P."/>
            <person name="Grimwood J."/>
            <person name="Chapman J.A."/>
            <person name="Shapiro H."/>
            <person name="Aerts A."/>
            <person name="Otillar R.P."/>
            <person name="Terry A.Y."/>
            <person name="Boore J.L."/>
            <person name="Grigoriev I.V."/>
            <person name="Lindberg D.R."/>
            <person name="Seaver E.C."/>
            <person name="Weisblat D.A."/>
            <person name="Putnam N.H."/>
            <person name="Rokhsar D.S."/>
        </authorList>
    </citation>
    <scope>NUCLEOTIDE SEQUENCE [LARGE SCALE GENOMIC DNA]</scope>
</reference>
<dbReference type="KEGG" id="lgi:LOTGIDRAFT_149002"/>
<sequence>MTNNSSFISFFPERYHMAYKFTNSECKIIRNILQSHGFHEIHPNSSDYNLVWSNGHLKPFTLRSMSESRR</sequence>